<keyword evidence="1" id="KW-0812">Transmembrane</keyword>
<keyword evidence="1" id="KW-0472">Membrane</keyword>
<dbReference type="EMBL" id="CP069127">
    <property type="protein sequence ID" value="QRG65389.1"/>
    <property type="molecule type" value="Genomic_DNA"/>
</dbReference>
<organism evidence="2 3">
    <name type="scientific">Brevibacillus choshinensis</name>
    <dbReference type="NCBI Taxonomy" id="54911"/>
    <lineage>
        <taxon>Bacteria</taxon>
        <taxon>Bacillati</taxon>
        <taxon>Bacillota</taxon>
        <taxon>Bacilli</taxon>
        <taxon>Bacillales</taxon>
        <taxon>Paenibacillaceae</taxon>
        <taxon>Brevibacillus</taxon>
    </lineage>
</organism>
<proteinExistence type="predicted"/>
<evidence type="ECO:0000313" key="2">
    <source>
        <dbReference type="EMBL" id="QRG65389.1"/>
    </source>
</evidence>
<dbReference type="Gene3D" id="3.40.50.720">
    <property type="entry name" value="NAD(P)-binding Rossmann-like Domain"/>
    <property type="match status" value="1"/>
</dbReference>
<sequence>MDPAEPIIKAALRAGIHDLDFTAEQPSALATFERYAFSARDAGIIAFLAMGFYGGLGDLLATAALGDWEAADEM</sequence>
<name>A0ABX7FGR5_BRECH</name>
<gene>
    <name evidence="2" type="ORF">JNE38_17340</name>
</gene>
<feature type="transmembrane region" description="Helical" evidence="1">
    <location>
        <begin position="44"/>
        <end position="65"/>
    </location>
</feature>
<evidence type="ECO:0000313" key="3">
    <source>
        <dbReference type="Proteomes" id="UP000596248"/>
    </source>
</evidence>
<reference evidence="2 3" key="1">
    <citation type="submission" date="2021-01" db="EMBL/GenBank/DDBJ databases">
        <title>Identification of strong promoters based on the transcriptome of Brevibacillus choshinensis.</title>
        <authorList>
            <person name="Yao D."/>
            <person name="Zhang K."/>
            <person name="Wu J."/>
        </authorList>
    </citation>
    <scope>NUCLEOTIDE SEQUENCE [LARGE SCALE GENOMIC DNA]</scope>
    <source>
        <strain evidence="2 3">HPD31-SP3</strain>
    </source>
</reference>
<accession>A0ABX7FGR5</accession>
<protein>
    <submittedName>
        <fullName evidence="2">Uncharacterized protein</fullName>
    </submittedName>
</protein>
<keyword evidence="1" id="KW-1133">Transmembrane helix</keyword>
<evidence type="ECO:0000256" key="1">
    <source>
        <dbReference type="SAM" id="Phobius"/>
    </source>
</evidence>
<dbReference type="Proteomes" id="UP000596248">
    <property type="component" value="Chromosome"/>
</dbReference>
<dbReference type="RefSeq" id="WP_203254905.1">
    <property type="nucleotide sequence ID" value="NZ_CP069127.1"/>
</dbReference>
<keyword evidence="3" id="KW-1185">Reference proteome</keyword>